<dbReference type="AlphaFoldDB" id="A0A9X3MPW0"/>
<dbReference type="Pfam" id="PF02317">
    <property type="entry name" value="Octopine_DH"/>
    <property type="match status" value="1"/>
</dbReference>
<dbReference type="InterPro" id="IPR013328">
    <property type="entry name" value="6PGD_dom2"/>
</dbReference>
<dbReference type="Gene3D" id="1.10.1040.10">
    <property type="entry name" value="N-(1-d-carboxylethyl)-l-norvaline Dehydrogenase, domain 2"/>
    <property type="match status" value="1"/>
</dbReference>
<dbReference type="InterPro" id="IPR051729">
    <property type="entry name" value="Opine/Lysopine_DH"/>
</dbReference>
<dbReference type="InterPro" id="IPR036291">
    <property type="entry name" value="NAD(P)-bd_dom_sf"/>
</dbReference>
<dbReference type="SUPFAM" id="SSF48179">
    <property type="entry name" value="6-phosphogluconate dehydrogenase C-terminal domain-like"/>
    <property type="match status" value="1"/>
</dbReference>
<reference evidence="2" key="1">
    <citation type="submission" date="2022-10" db="EMBL/GenBank/DDBJ databases">
        <title>The WGS of Solirubrobacter ginsenosidimutans DSM 21036.</title>
        <authorList>
            <person name="Jiang Z."/>
        </authorList>
    </citation>
    <scope>NUCLEOTIDE SEQUENCE</scope>
    <source>
        <strain evidence="2">DSM 21036</strain>
    </source>
</reference>
<comment type="caution">
    <text evidence="2">The sequence shown here is derived from an EMBL/GenBank/DDBJ whole genome shotgun (WGS) entry which is preliminary data.</text>
</comment>
<evidence type="ECO:0000313" key="2">
    <source>
        <dbReference type="EMBL" id="MDA0160212.1"/>
    </source>
</evidence>
<sequence length="358" mass="37334">MRVAVLGAGNGGVASAFDFAQHGHDVSLYAPPQFGSHLAAIDAAGGVTAFGDLEGFAPIRYAGNDIAEAMEAAELTVIVGPAYATEPHAFLAGPYLDDGAAVLICPGSCAGAIAFKRSAGFDLDDERYIVGETSTLPYAVRITEPGVINVFLKLKTGVYLAGLPRAGTDRLYDLIKDVWPAVEKAESVFQTTLQNGNPVIHPAVTLLNAALLERTSGGFLFYEEGVTEGVGRLIEAVDNERLAIAAALGVKVLSEPEIGVKQGYMTELNYSTGYSKAPGFLGIAAQDRLEHRYLTEDVGFSLVFLADLAAHVDVPTPVIDGVITIASAVLGRDLRAGAVRTVATLGLDGLSASELAAI</sequence>
<keyword evidence="3" id="KW-1185">Reference proteome</keyword>
<dbReference type="Gene3D" id="3.40.50.720">
    <property type="entry name" value="NAD(P)-binding Rossmann-like Domain"/>
    <property type="match status" value="1"/>
</dbReference>
<proteinExistence type="predicted"/>
<name>A0A9X3MPW0_9ACTN</name>
<dbReference type="PANTHER" id="PTHR38015">
    <property type="entry name" value="BLR6086 PROTEIN"/>
    <property type="match status" value="1"/>
</dbReference>
<dbReference type="InterPro" id="IPR008927">
    <property type="entry name" value="6-PGluconate_DH-like_C_sf"/>
</dbReference>
<protein>
    <submittedName>
        <fullName evidence="2">NAD/NADP octopine/nopaline dehydrogenase family protein</fullName>
    </submittedName>
</protein>
<dbReference type="RefSeq" id="WP_270038979.1">
    <property type="nucleotide sequence ID" value="NZ_JAPDOD010000004.1"/>
</dbReference>
<dbReference type="PANTHER" id="PTHR38015:SF1">
    <property type="entry name" value="OPINE DEHYDROGENASE DOMAIN-CONTAINING PROTEIN"/>
    <property type="match status" value="1"/>
</dbReference>
<dbReference type="Proteomes" id="UP001149140">
    <property type="component" value="Unassembled WGS sequence"/>
</dbReference>
<gene>
    <name evidence="2" type="ORF">OM076_08055</name>
</gene>
<dbReference type="SUPFAM" id="SSF51735">
    <property type="entry name" value="NAD(P)-binding Rossmann-fold domains"/>
    <property type="match status" value="1"/>
</dbReference>
<feature type="domain" description="Opine dehydrogenase" evidence="1">
    <location>
        <begin position="185"/>
        <end position="329"/>
    </location>
</feature>
<evidence type="ECO:0000313" key="3">
    <source>
        <dbReference type="Proteomes" id="UP001149140"/>
    </source>
</evidence>
<dbReference type="InterPro" id="IPR003421">
    <property type="entry name" value="Opine_DH"/>
</dbReference>
<dbReference type="EMBL" id="JAPDOD010000004">
    <property type="protein sequence ID" value="MDA0160212.1"/>
    <property type="molecule type" value="Genomic_DNA"/>
</dbReference>
<accession>A0A9X3MPW0</accession>
<organism evidence="2 3">
    <name type="scientific">Solirubrobacter ginsenosidimutans</name>
    <dbReference type="NCBI Taxonomy" id="490573"/>
    <lineage>
        <taxon>Bacteria</taxon>
        <taxon>Bacillati</taxon>
        <taxon>Actinomycetota</taxon>
        <taxon>Thermoleophilia</taxon>
        <taxon>Solirubrobacterales</taxon>
        <taxon>Solirubrobacteraceae</taxon>
        <taxon>Solirubrobacter</taxon>
    </lineage>
</organism>
<evidence type="ECO:0000259" key="1">
    <source>
        <dbReference type="Pfam" id="PF02317"/>
    </source>
</evidence>
<dbReference type="GO" id="GO:0016491">
    <property type="term" value="F:oxidoreductase activity"/>
    <property type="evidence" value="ECO:0007669"/>
    <property type="project" value="InterPro"/>
</dbReference>